<name>A0AB34FFI9_9HYPO</name>
<dbReference type="EMBL" id="JAQHRD010000011">
    <property type="protein sequence ID" value="KAJ6437660.1"/>
    <property type="molecule type" value="Genomic_DNA"/>
</dbReference>
<keyword evidence="3" id="KW-1185">Reference proteome</keyword>
<keyword evidence="2" id="KW-0695">RNA-directed DNA polymerase</keyword>
<protein>
    <submittedName>
        <fullName evidence="2">Reverse transcriptase</fullName>
    </submittedName>
</protein>
<dbReference type="Proteomes" id="UP001163105">
    <property type="component" value="Unassembled WGS sequence"/>
</dbReference>
<evidence type="ECO:0000313" key="3">
    <source>
        <dbReference type="Proteomes" id="UP001163105"/>
    </source>
</evidence>
<feature type="region of interest" description="Disordered" evidence="1">
    <location>
        <begin position="38"/>
        <end position="58"/>
    </location>
</feature>
<dbReference type="GO" id="GO:0003964">
    <property type="term" value="F:RNA-directed DNA polymerase activity"/>
    <property type="evidence" value="ECO:0007669"/>
    <property type="project" value="UniProtKB-KW"/>
</dbReference>
<keyword evidence="2" id="KW-0808">Transferase</keyword>
<organism evidence="2 3">
    <name type="scientific">Purpureocillium lavendulum</name>
    <dbReference type="NCBI Taxonomy" id="1247861"/>
    <lineage>
        <taxon>Eukaryota</taxon>
        <taxon>Fungi</taxon>
        <taxon>Dikarya</taxon>
        <taxon>Ascomycota</taxon>
        <taxon>Pezizomycotina</taxon>
        <taxon>Sordariomycetes</taxon>
        <taxon>Hypocreomycetidae</taxon>
        <taxon>Hypocreales</taxon>
        <taxon>Ophiocordycipitaceae</taxon>
        <taxon>Purpureocillium</taxon>
    </lineage>
</organism>
<proteinExistence type="predicted"/>
<keyword evidence="2" id="KW-0548">Nucleotidyltransferase</keyword>
<gene>
    <name evidence="2" type="ORF">O9K51_09867</name>
</gene>
<dbReference type="AlphaFoldDB" id="A0AB34FFI9"/>
<sequence>MKRQRTQSPDQRCVCARRELPAWYYRLVALTIKEDRDVSPEDFDEDLSDLNEAGRNSERESNTIIANCECDDEDSECECQLHSDAADTLSERSYSGSDADFYYELRDEREERKWELRDMKEREGTAKRRRRELERNREEEVQAACELLRQTDVGGCRPRLDPIAGKTFYLFSVDHVDHCYNPQFPELYPTKYVEFYTLHEEDTRCEGVTG</sequence>
<evidence type="ECO:0000313" key="2">
    <source>
        <dbReference type="EMBL" id="KAJ6437660.1"/>
    </source>
</evidence>
<feature type="compositionally biased region" description="Acidic residues" evidence="1">
    <location>
        <begin position="40"/>
        <end position="49"/>
    </location>
</feature>
<comment type="caution">
    <text evidence="2">The sequence shown here is derived from an EMBL/GenBank/DDBJ whole genome shotgun (WGS) entry which is preliminary data.</text>
</comment>
<accession>A0AB34FFI9</accession>
<evidence type="ECO:0000256" key="1">
    <source>
        <dbReference type="SAM" id="MobiDB-lite"/>
    </source>
</evidence>
<reference evidence="2" key="1">
    <citation type="submission" date="2023-01" db="EMBL/GenBank/DDBJ databases">
        <title>The growth and conidiation of Purpureocillium lavendulum are regulated by nitrogen source and histone H3K14 acetylation.</title>
        <authorList>
            <person name="Tang P."/>
            <person name="Han J."/>
            <person name="Zhang C."/>
            <person name="Tang P."/>
            <person name="Qi F."/>
            <person name="Zhang K."/>
            <person name="Liang L."/>
        </authorList>
    </citation>
    <scope>NUCLEOTIDE SEQUENCE</scope>
    <source>
        <strain evidence="2">YMF1.00683</strain>
    </source>
</reference>